<dbReference type="RefSeq" id="WP_380102472.1">
    <property type="nucleotide sequence ID" value="NZ_JBHRZG010000022.1"/>
</dbReference>
<dbReference type="SUPFAM" id="SSF56524">
    <property type="entry name" value="Oxidoreductase molybdopterin-binding domain"/>
    <property type="match status" value="1"/>
</dbReference>
<dbReference type="InterPro" id="IPR036374">
    <property type="entry name" value="OxRdtase_Mopterin-bd_sf"/>
</dbReference>
<feature type="chain" id="PRO_5046556101" description="Oxidoreductase molybdopterin-binding domain-containing protein" evidence="1">
    <location>
        <begin position="23"/>
        <end position="177"/>
    </location>
</feature>
<protein>
    <recommendedName>
        <fullName evidence="4">Oxidoreductase molybdopterin-binding domain-containing protein</fullName>
    </recommendedName>
</protein>
<evidence type="ECO:0000313" key="2">
    <source>
        <dbReference type="EMBL" id="MFC3834107.1"/>
    </source>
</evidence>
<dbReference type="EMBL" id="JBHRZG010000022">
    <property type="protein sequence ID" value="MFC3834107.1"/>
    <property type="molecule type" value="Genomic_DNA"/>
</dbReference>
<name>A0ABV7Z9M2_9DEIO</name>
<evidence type="ECO:0000313" key="3">
    <source>
        <dbReference type="Proteomes" id="UP001595803"/>
    </source>
</evidence>
<dbReference type="PROSITE" id="PS51257">
    <property type="entry name" value="PROKAR_LIPOPROTEIN"/>
    <property type="match status" value="1"/>
</dbReference>
<accession>A0ABV7Z9M2</accession>
<gene>
    <name evidence="2" type="ORF">ACFOSB_14715</name>
</gene>
<evidence type="ECO:0000256" key="1">
    <source>
        <dbReference type="SAM" id="SignalP"/>
    </source>
</evidence>
<proteinExistence type="predicted"/>
<keyword evidence="3" id="KW-1185">Reference proteome</keyword>
<dbReference type="Proteomes" id="UP001595803">
    <property type="component" value="Unassembled WGS sequence"/>
</dbReference>
<feature type="signal peptide" evidence="1">
    <location>
        <begin position="1"/>
        <end position="22"/>
    </location>
</feature>
<organism evidence="2 3">
    <name type="scientific">Deinococcus rufus</name>
    <dbReference type="NCBI Taxonomy" id="2136097"/>
    <lineage>
        <taxon>Bacteria</taxon>
        <taxon>Thermotogati</taxon>
        <taxon>Deinococcota</taxon>
        <taxon>Deinococci</taxon>
        <taxon>Deinococcales</taxon>
        <taxon>Deinococcaceae</taxon>
        <taxon>Deinococcus</taxon>
    </lineage>
</organism>
<sequence>MRIGQPLFLAAVLGLVACTRPAAQTYTAVASDPALSVAGPVVLTARSAAGTETRFTRADLARLGLVTYTTPDPSRKNRPHRYVGPLLASVLQAAGIPDDATLHLIARDQYTFDLDLGPITDVPAVLALKSDDRVLELRDYGPVYLTFPYHAYRLDQNLYNGAWVWQLYRIEERPAAP</sequence>
<comment type="caution">
    <text evidence="2">The sequence shown here is derived from an EMBL/GenBank/DDBJ whole genome shotgun (WGS) entry which is preliminary data.</text>
</comment>
<reference evidence="3" key="1">
    <citation type="journal article" date="2019" name="Int. J. Syst. Evol. Microbiol.">
        <title>The Global Catalogue of Microorganisms (GCM) 10K type strain sequencing project: providing services to taxonomists for standard genome sequencing and annotation.</title>
        <authorList>
            <consortium name="The Broad Institute Genomics Platform"/>
            <consortium name="The Broad Institute Genome Sequencing Center for Infectious Disease"/>
            <person name="Wu L."/>
            <person name="Ma J."/>
        </authorList>
    </citation>
    <scope>NUCLEOTIDE SEQUENCE [LARGE SCALE GENOMIC DNA]</scope>
    <source>
        <strain evidence="3">CCTCC AB 2017081</strain>
    </source>
</reference>
<evidence type="ECO:0008006" key="4">
    <source>
        <dbReference type="Google" id="ProtNLM"/>
    </source>
</evidence>
<keyword evidence="1" id="KW-0732">Signal</keyword>